<keyword evidence="2" id="KW-1185">Reference proteome</keyword>
<dbReference type="EMBL" id="CP084930">
    <property type="protein sequence ID" value="USI72113.1"/>
    <property type="molecule type" value="Genomic_DNA"/>
</dbReference>
<proteinExistence type="predicted"/>
<dbReference type="Proteomes" id="UP001056937">
    <property type="component" value="Chromosome 1"/>
</dbReference>
<organism evidence="1 2">
    <name type="scientific">Sphingomonas morindae</name>
    <dbReference type="NCBI Taxonomy" id="1541170"/>
    <lineage>
        <taxon>Bacteria</taxon>
        <taxon>Pseudomonadati</taxon>
        <taxon>Pseudomonadota</taxon>
        <taxon>Alphaproteobacteria</taxon>
        <taxon>Sphingomonadales</taxon>
        <taxon>Sphingomonadaceae</taxon>
        <taxon>Sphingomonas</taxon>
    </lineage>
</organism>
<protein>
    <submittedName>
        <fullName evidence="1">Hydrolase 1, exosortase A system-associated</fullName>
    </submittedName>
</protein>
<evidence type="ECO:0000313" key="1">
    <source>
        <dbReference type="EMBL" id="USI72113.1"/>
    </source>
</evidence>
<dbReference type="InterPro" id="IPR029058">
    <property type="entry name" value="AB_hydrolase_fold"/>
</dbReference>
<dbReference type="Gene3D" id="3.40.50.1820">
    <property type="entry name" value="alpha/beta hydrolase"/>
    <property type="match status" value="1"/>
</dbReference>
<name>A0ABY4X5E4_9SPHN</name>
<sequence length="255" mass="26203">MRRLQPIPCGTGWIMASLDGPATARRGWVFVTGGTQIRAGPHRLYARLAAELGAQGEAVIRFDRRGVGDSPGDDPGFAESAPEIAAAGAALRGFAPGLEEVRGFGLCDGATALALHGRAAGIGPLLLANPWAVPPRDDLPPAAAIRGHYARRLADPAAWARLVGGGVDLRRLARGLVRGAARETSPLAARIAAGLTAGSRLVLAEDDGTAQAFASAWAALRPAPPAVPLLRIATASHSFADAAGYAALSALIRQR</sequence>
<evidence type="ECO:0000313" key="2">
    <source>
        <dbReference type="Proteomes" id="UP001056937"/>
    </source>
</evidence>
<dbReference type="RefSeq" id="WP_252165922.1">
    <property type="nucleotide sequence ID" value="NZ_CP084930.1"/>
</dbReference>
<reference evidence="1" key="1">
    <citation type="journal article" date="2022" name="Toxins">
        <title>Genomic Analysis of Sphingopyxis sp. USTB-05 for Biodegrading Cyanobacterial Hepatotoxins.</title>
        <authorList>
            <person name="Liu C."/>
            <person name="Xu Q."/>
            <person name="Zhao Z."/>
            <person name="Zhang H."/>
            <person name="Liu X."/>
            <person name="Yin C."/>
            <person name="Liu Y."/>
            <person name="Yan H."/>
        </authorList>
    </citation>
    <scope>NUCLEOTIDE SEQUENCE</scope>
    <source>
        <strain evidence="1">NBD5</strain>
    </source>
</reference>
<dbReference type="GO" id="GO:0016787">
    <property type="term" value="F:hydrolase activity"/>
    <property type="evidence" value="ECO:0007669"/>
    <property type="project" value="UniProtKB-KW"/>
</dbReference>
<accession>A0ABY4X5E4</accession>
<dbReference type="SUPFAM" id="SSF53474">
    <property type="entry name" value="alpha/beta-Hydrolases"/>
    <property type="match status" value="1"/>
</dbReference>
<keyword evidence="1" id="KW-0378">Hydrolase</keyword>
<gene>
    <name evidence="1" type="ORF">LHA26_12465</name>
</gene>